<evidence type="ECO:0000259" key="7">
    <source>
        <dbReference type="PROSITE" id="PS51900"/>
    </source>
</evidence>
<evidence type="ECO:0000256" key="1">
    <source>
        <dbReference type="ARBA" id="ARBA00008857"/>
    </source>
</evidence>
<keyword evidence="2" id="KW-0229">DNA integration</keyword>
<dbReference type="InterPro" id="IPR050090">
    <property type="entry name" value="Tyrosine_recombinase_XerCD"/>
</dbReference>
<evidence type="ECO:0000259" key="6">
    <source>
        <dbReference type="PROSITE" id="PS51898"/>
    </source>
</evidence>
<comment type="similarity">
    <text evidence="1">Belongs to the 'phage' integrase family.</text>
</comment>
<sequence length="444" mass="52565">MEEIREKVIKEFRRRKYAESTIRGYSNTLFRLFDFYSAHNPTELTNKQVTSYAKSLINQKKSHTTLRTLIFVCRIFFDQMHNKNHGIYPFRIPDTAERSADFFEQSEVLELIDRKENLKHKIIFLLMYSCGLEVNELLEIKVKDIISKDENPYIILHDSKGNQKRRAYLSKRVIPLLSDYYKKYKPESYFIYSQNDKNKKYSYTSVRKLLIDSLKEMGLNPALTSRAFKYSYIKHLYQLGIPLIIILEHLKIKEFDSHIEYSKLIHEEQIINFTPYDRIITTSEKTESFDDLESLVFKLKDLDEIDYLLEGIDCFRNGSLRAGVIFIWSSAIKNIRKQILDKENLKKINEELINIDSRAKIIKNIDSFEYIKDETTIHLAEKVGVFSKFEKNELINNCLGLRNKCGHPSNYKPEIQRVKSFVEEVLNMIYKKTLPNKVKKTSNF</sequence>
<dbReference type="EMBL" id="PJEO01000053">
    <property type="protein sequence ID" value="PKQ44026.1"/>
    <property type="molecule type" value="Genomic_DNA"/>
</dbReference>
<dbReference type="AlphaFoldDB" id="A0A2N3HGB9"/>
<dbReference type="InterPro" id="IPR010998">
    <property type="entry name" value="Integrase_recombinase_N"/>
</dbReference>
<dbReference type="Gene3D" id="1.10.443.10">
    <property type="entry name" value="Intergrase catalytic core"/>
    <property type="match status" value="1"/>
</dbReference>
<dbReference type="OrthoDB" id="1399884at2"/>
<comment type="caution">
    <text evidence="8">The sequence shown here is derived from an EMBL/GenBank/DDBJ whole genome shotgun (WGS) entry which is preliminary data.</text>
</comment>
<dbReference type="Pfam" id="PF00589">
    <property type="entry name" value="Phage_integrase"/>
    <property type="match status" value="1"/>
</dbReference>
<evidence type="ECO:0000313" key="8">
    <source>
        <dbReference type="EMBL" id="PKQ44026.1"/>
    </source>
</evidence>
<dbReference type="Proteomes" id="UP000233435">
    <property type="component" value="Unassembled WGS sequence"/>
</dbReference>
<feature type="domain" description="Tyr recombinase" evidence="6">
    <location>
        <begin position="98"/>
        <end position="275"/>
    </location>
</feature>
<dbReference type="GO" id="GO:0006310">
    <property type="term" value="P:DNA recombination"/>
    <property type="evidence" value="ECO:0007669"/>
    <property type="project" value="UniProtKB-KW"/>
</dbReference>
<dbReference type="InterPro" id="IPR044068">
    <property type="entry name" value="CB"/>
</dbReference>
<dbReference type="PROSITE" id="PS51898">
    <property type="entry name" value="TYR_RECOMBINASE"/>
    <property type="match status" value="1"/>
</dbReference>
<dbReference type="GO" id="GO:0015074">
    <property type="term" value="P:DNA integration"/>
    <property type="evidence" value="ECO:0007669"/>
    <property type="project" value="UniProtKB-KW"/>
</dbReference>
<dbReference type="GO" id="GO:0003677">
    <property type="term" value="F:DNA binding"/>
    <property type="evidence" value="ECO:0007669"/>
    <property type="project" value="UniProtKB-UniRule"/>
</dbReference>
<name>A0A2N3HGB9_9FLAO</name>
<dbReference type="InterPro" id="IPR013762">
    <property type="entry name" value="Integrase-like_cat_sf"/>
</dbReference>
<dbReference type="InterPro" id="IPR011010">
    <property type="entry name" value="DNA_brk_join_enz"/>
</dbReference>
<proteinExistence type="inferred from homology"/>
<evidence type="ECO:0000256" key="4">
    <source>
        <dbReference type="ARBA" id="ARBA00023172"/>
    </source>
</evidence>
<dbReference type="Gene3D" id="1.10.150.130">
    <property type="match status" value="1"/>
</dbReference>
<dbReference type="RefSeq" id="WP_106660779.1">
    <property type="nucleotide sequence ID" value="NZ_PJEO01000053.1"/>
</dbReference>
<dbReference type="SUPFAM" id="SSF56349">
    <property type="entry name" value="DNA breaking-rejoining enzymes"/>
    <property type="match status" value="1"/>
</dbReference>
<evidence type="ECO:0000256" key="5">
    <source>
        <dbReference type="PROSITE-ProRule" id="PRU01248"/>
    </source>
</evidence>
<dbReference type="PANTHER" id="PTHR30349">
    <property type="entry name" value="PHAGE INTEGRASE-RELATED"/>
    <property type="match status" value="1"/>
</dbReference>
<keyword evidence="4" id="KW-0233">DNA recombination</keyword>
<accession>A0A2N3HGB9</accession>
<dbReference type="InterPro" id="IPR002104">
    <property type="entry name" value="Integrase_catalytic"/>
</dbReference>
<dbReference type="Pfam" id="PF13495">
    <property type="entry name" value="Phage_int_SAM_4"/>
    <property type="match status" value="1"/>
</dbReference>
<reference evidence="8 9" key="1">
    <citation type="submission" date="2017-12" db="EMBL/GenBank/DDBJ databases">
        <title>Confluentibacter flavum sp. nov., isolated from the saline lake.</title>
        <authorList>
            <person name="Yu L."/>
        </authorList>
    </citation>
    <scope>NUCLEOTIDE SEQUENCE [LARGE SCALE GENOMIC DNA]</scope>
    <source>
        <strain evidence="8 9">3B</strain>
    </source>
</reference>
<gene>
    <name evidence="8" type="ORF">CSW08_15505</name>
</gene>
<evidence type="ECO:0008006" key="10">
    <source>
        <dbReference type="Google" id="ProtNLM"/>
    </source>
</evidence>
<dbReference type="PANTHER" id="PTHR30349:SF41">
    <property type="entry name" value="INTEGRASE_RECOMBINASE PROTEIN MJ0367-RELATED"/>
    <property type="match status" value="1"/>
</dbReference>
<keyword evidence="9" id="KW-1185">Reference proteome</keyword>
<evidence type="ECO:0000313" key="9">
    <source>
        <dbReference type="Proteomes" id="UP000233435"/>
    </source>
</evidence>
<evidence type="ECO:0000256" key="3">
    <source>
        <dbReference type="ARBA" id="ARBA00023125"/>
    </source>
</evidence>
<protein>
    <recommendedName>
        <fullName evidence="10">Integrase</fullName>
    </recommendedName>
</protein>
<keyword evidence="3 5" id="KW-0238">DNA-binding</keyword>
<feature type="domain" description="Core-binding (CB)" evidence="7">
    <location>
        <begin position="1"/>
        <end position="81"/>
    </location>
</feature>
<organism evidence="8 9">
    <name type="scientific">Confluentibacter flavum</name>
    <dbReference type="NCBI Taxonomy" id="1909700"/>
    <lineage>
        <taxon>Bacteria</taxon>
        <taxon>Pseudomonadati</taxon>
        <taxon>Bacteroidota</taxon>
        <taxon>Flavobacteriia</taxon>
        <taxon>Flavobacteriales</taxon>
        <taxon>Flavobacteriaceae</taxon>
        <taxon>Confluentibacter</taxon>
    </lineage>
</organism>
<evidence type="ECO:0000256" key="2">
    <source>
        <dbReference type="ARBA" id="ARBA00022908"/>
    </source>
</evidence>
<dbReference type="PROSITE" id="PS51900">
    <property type="entry name" value="CB"/>
    <property type="match status" value="1"/>
</dbReference>
<dbReference type="InterPro" id="IPR004107">
    <property type="entry name" value="Integrase_SAM-like_N"/>
</dbReference>